<keyword evidence="1" id="KW-0812">Transmembrane</keyword>
<evidence type="ECO:0000256" key="1">
    <source>
        <dbReference type="SAM" id="Phobius"/>
    </source>
</evidence>
<dbReference type="EMBL" id="MKIQ01000004">
    <property type="protein sequence ID" value="OFI47614.1"/>
    <property type="molecule type" value="Genomic_DNA"/>
</dbReference>
<proteinExistence type="predicted"/>
<name>A0A9Q5P1S7_9LACT</name>
<reference evidence="3" key="1">
    <citation type="submission" date="2016-09" db="EMBL/GenBank/DDBJ databases">
        <title>Draft genome sequence of a novel species of the family Streptococcaceae isolated from flowers.</title>
        <authorList>
            <person name="Chuah L.-O."/>
            <person name="Yap K.-P."/>
            <person name="Thong K.L."/>
            <person name="Liong M.T."/>
            <person name="Ahmad R."/>
            <person name="Rusul G."/>
        </authorList>
    </citation>
    <scope>NUCLEOTIDE SEQUENCE [LARGE SCALE GENOMIC DNA]</scope>
    <source>
        <strain evidence="3">HibF3</strain>
    </source>
</reference>
<evidence type="ECO:0000313" key="2">
    <source>
        <dbReference type="EMBL" id="OFI47614.1"/>
    </source>
</evidence>
<sequence length="151" mass="17584">MLIIVVASFLMSIATVLFKNHIDMTVPFFIASIGLIPIILKIEKLEDYSNTWIKEFSFKQRFLLYIFLTLLYFIIYKTQFLDINVPAPFNMDANMTGILFQILVYLFSMFMILGMYAAYSVIIWGIGIAFIAFFAPKFAKKIIKKEKRDSE</sequence>
<dbReference type="OrthoDB" id="9904440at2"/>
<dbReference type="Proteomes" id="UP000177273">
    <property type="component" value="Unassembled WGS sequence"/>
</dbReference>
<keyword evidence="1" id="KW-1133">Transmembrane helix</keyword>
<feature type="transmembrane region" description="Helical" evidence="1">
    <location>
        <begin position="62"/>
        <end position="82"/>
    </location>
</feature>
<organism evidence="2 3">
    <name type="scientific">Floricoccus penangensis</name>
    <dbReference type="NCBI Taxonomy" id="1859475"/>
    <lineage>
        <taxon>Bacteria</taxon>
        <taxon>Bacillati</taxon>
        <taxon>Bacillota</taxon>
        <taxon>Bacilli</taxon>
        <taxon>Lactobacillales</taxon>
        <taxon>Streptococcaceae</taxon>
        <taxon>Floricoccus</taxon>
    </lineage>
</organism>
<gene>
    <name evidence="2" type="ORF">BG262_09145</name>
</gene>
<feature type="transmembrane region" description="Helical" evidence="1">
    <location>
        <begin position="24"/>
        <end position="42"/>
    </location>
</feature>
<comment type="caution">
    <text evidence="2">The sequence shown here is derived from an EMBL/GenBank/DDBJ whole genome shotgun (WGS) entry which is preliminary data.</text>
</comment>
<accession>A0A9Q5P1S7</accession>
<protein>
    <submittedName>
        <fullName evidence="2">Uncharacterized protein</fullName>
    </submittedName>
</protein>
<feature type="transmembrane region" description="Helical" evidence="1">
    <location>
        <begin position="102"/>
        <end position="135"/>
    </location>
</feature>
<dbReference type="AlphaFoldDB" id="A0A9Q5P1S7"/>
<keyword evidence="1" id="KW-0472">Membrane</keyword>
<keyword evidence="3" id="KW-1185">Reference proteome</keyword>
<evidence type="ECO:0000313" key="3">
    <source>
        <dbReference type="Proteomes" id="UP000177273"/>
    </source>
</evidence>
<dbReference type="RefSeq" id="WP_070787257.1">
    <property type="nucleotide sequence ID" value="NZ_MKIQ01000004.1"/>
</dbReference>